<dbReference type="Proteomes" id="UP000324748">
    <property type="component" value="Unassembled WGS sequence"/>
</dbReference>
<protein>
    <submittedName>
        <fullName evidence="3">Uncharacterized protein</fullName>
    </submittedName>
</protein>
<evidence type="ECO:0000256" key="1">
    <source>
        <dbReference type="SAM" id="MobiDB-lite"/>
    </source>
</evidence>
<feature type="region of interest" description="Disordered" evidence="1">
    <location>
        <begin position="152"/>
        <end position="171"/>
    </location>
</feature>
<reference evidence="3 4" key="1">
    <citation type="submission" date="2019-05" db="EMBL/GenBank/DDBJ databases">
        <title>Emergence of the Ug99 lineage of the wheat stem rust pathogen through somatic hybridization.</title>
        <authorList>
            <person name="Li F."/>
            <person name="Upadhyaya N.M."/>
            <person name="Sperschneider J."/>
            <person name="Matny O."/>
            <person name="Nguyen-Phuc H."/>
            <person name="Mago R."/>
            <person name="Raley C."/>
            <person name="Miller M.E."/>
            <person name="Silverstein K.A.T."/>
            <person name="Henningsen E."/>
            <person name="Hirsch C.D."/>
            <person name="Visser B."/>
            <person name="Pretorius Z.A."/>
            <person name="Steffenson B.J."/>
            <person name="Schwessinger B."/>
            <person name="Dodds P.N."/>
            <person name="Figueroa M."/>
        </authorList>
    </citation>
    <scope>NUCLEOTIDE SEQUENCE [LARGE SCALE GENOMIC DNA]</scope>
    <source>
        <strain evidence="3">21-0</strain>
    </source>
</reference>
<dbReference type="OrthoDB" id="2502701at2759"/>
<dbReference type="EMBL" id="VSWC01000015">
    <property type="protein sequence ID" value="KAA1113215.1"/>
    <property type="molecule type" value="Genomic_DNA"/>
</dbReference>
<keyword evidence="4" id="KW-1185">Reference proteome</keyword>
<proteinExistence type="predicted"/>
<dbReference type="AlphaFoldDB" id="A0A5B0QJH0"/>
<comment type="caution">
    <text evidence="3">The sequence shown here is derived from an EMBL/GenBank/DDBJ whole genome shotgun (WGS) entry which is preliminary data.</text>
</comment>
<organism evidence="3 4">
    <name type="scientific">Puccinia graminis f. sp. tritici</name>
    <dbReference type="NCBI Taxonomy" id="56615"/>
    <lineage>
        <taxon>Eukaryota</taxon>
        <taxon>Fungi</taxon>
        <taxon>Dikarya</taxon>
        <taxon>Basidiomycota</taxon>
        <taxon>Pucciniomycotina</taxon>
        <taxon>Pucciniomycetes</taxon>
        <taxon>Pucciniales</taxon>
        <taxon>Pucciniaceae</taxon>
        <taxon>Puccinia</taxon>
    </lineage>
</organism>
<accession>A0A5B0QJH0</accession>
<evidence type="ECO:0000256" key="2">
    <source>
        <dbReference type="SAM" id="Phobius"/>
    </source>
</evidence>
<keyword evidence="2" id="KW-0812">Transmembrane</keyword>
<evidence type="ECO:0000313" key="4">
    <source>
        <dbReference type="Proteomes" id="UP000324748"/>
    </source>
</evidence>
<evidence type="ECO:0000313" key="3">
    <source>
        <dbReference type="EMBL" id="KAA1113215.1"/>
    </source>
</evidence>
<gene>
    <name evidence="3" type="ORF">PGT21_025258</name>
</gene>
<keyword evidence="2" id="KW-0472">Membrane</keyword>
<keyword evidence="2" id="KW-1133">Transmembrane helix</keyword>
<name>A0A5B0QJH0_PUCGR</name>
<feature type="transmembrane region" description="Helical" evidence="2">
    <location>
        <begin position="61"/>
        <end position="83"/>
    </location>
</feature>
<sequence>MTIGTMTHRTTFSFDKNYHPHKTELTRISNRALLVVSDSIDRQIRAWNSGKLFKPTYRKNITNFVFIGAFVSACFCVGAQSFFPDAGFHSNYLKLHPLQNNVPREDEIDDLDRFQDTNHSLDRILQPQPQPAQSLFCPAPFLRFFGLVESSNTNSHQSHSRQRRWIQEESP</sequence>